<dbReference type="EMBL" id="PTRA01000010">
    <property type="protein sequence ID" value="PQA53165.1"/>
    <property type="molecule type" value="Genomic_DNA"/>
</dbReference>
<dbReference type="GO" id="GO:0016758">
    <property type="term" value="F:hexosyltransferase activity"/>
    <property type="evidence" value="ECO:0007669"/>
    <property type="project" value="TreeGrafter"/>
</dbReference>
<accession>A0A2S7IER1</accession>
<feature type="domain" description="Glycosyltransferase subfamily 4-like N-terminal" evidence="2">
    <location>
        <begin position="16"/>
        <end position="204"/>
    </location>
</feature>
<proteinExistence type="predicted"/>
<dbReference type="Gene3D" id="3.40.50.2000">
    <property type="entry name" value="Glycogen Phosphorylase B"/>
    <property type="match status" value="2"/>
</dbReference>
<evidence type="ECO:0000259" key="2">
    <source>
        <dbReference type="Pfam" id="PF13579"/>
    </source>
</evidence>
<protein>
    <submittedName>
        <fullName evidence="3">Colanic acid biosynthesis glycosyltransferase WcaI</fullName>
    </submittedName>
</protein>
<dbReference type="RefSeq" id="WP_104716079.1">
    <property type="nucleotide sequence ID" value="NZ_PTRA01000010.1"/>
</dbReference>
<evidence type="ECO:0000313" key="4">
    <source>
        <dbReference type="Proteomes" id="UP000239590"/>
    </source>
</evidence>
<dbReference type="InterPro" id="IPR050194">
    <property type="entry name" value="Glycosyltransferase_grp1"/>
</dbReference>
<dbReference type="Pfam" id="PF13579">
    <property type="entry name" value="Glyco_trans_4_4"/>
    <property type="match status" value="1"/>
</dbReference>
<dbReference type="PANTHER" id="PTHR45947">
    <property type="entry name" value="SULFOQUINOVOSYL TRANSFERASE SQD2"/>
    <property type="match status" value="1"/>
</dbReference>
<dbReference type="Pfam" id="PF00534">
    <property type="entry name" value="Glycos_transf_1"/>
    <property type="match status" value="1"/>
</dbReference>
<comment type="caution">
    <text evidence="3">The sequence shown here is derived from an EMBL/GenBank/DDBJ whole genome shotgun (WGS) entry which is preliminary data.</text>
</comment>
<dbReference type="OrthoDB" id="9811902at2"/>
<dbReference type="InterPro" id="IPR028098">
    <property type="entry name" value="Glyco_trans_4-like_N"/>
</dbReference>
<dbReference type="AlphaFoldDB" id="A0A2S7IER1"/>
<evidence type="ECO:0000259" key="1">
    <source>
        <dbReference type="Pfam" id="PF00534"/>
    </source>
</evidence>
<organism evidence="3 4">
    <name type="scientific">Siphonobacter curvatus</name>
    <dbReference type="NCBI Taxonomy" id="2094562"/>
    <lineage>
        <taxon>Bacteria</taxon>
        <taxon>Pseudomonadati</taxon>
        <taxon>Bacteroidota</taxon>
        <taxon>Cytophagia</taxon>
        <taxon>Cytophagales</taxon>
        <taxon>Cytophagaceae</taxon>
        <taxon>Siphonobacter</taxon>
    </lineage>
</organism>
<dbReference type="SUPFAM" id="SSF53756">
    <property type="entry name" value="UDP-Glycosyltransferase/glycogen phosphorylase"/>
    <property type="match status" value="1"/>
</dbReference>
<sequence length="431" mass="48045">MKKVLIYGINYAPELTGIGKYTGELGAWLAETGHEVEVITTFPYYPQWEVQTDFKGKLWHTHLLKGVTVHRCPFYVPKQVSAAKRIIHEFSFLLSSLVYWIPLLFKPKADVVLCVAPPFHLSFVAYLYSLLKGSLFYIHVQDLQVDAAKDLGMIKNKSLLNILFKAEKFILNKADRVSTISLAMEKKIIQKEVGENKTYVFPNWVDMEAIQPLPKSASLRKEFGLRNTDKVILYAGNLGEKQGLELIIEAAKHYQKFPHIYFVVVGSGGAKERLIEKVDADKLTNVKFFPLQKSEDMSRLLATADLHLVLQKKAAADLLLPSKLGPILAAGGCVLVTADPGTTLHNLVSDRQLGLVVEPESLSALVAGIDMALKTNLAFFQANARSYAKRHLSKKVILSAMERELLGGKLVKSVPEISTSFQPVNEVYYSG</sequence>
<keyword evidence="3" id="KW-0808">Transferase</keyword>
<keyword evidence="4" id="KW-1185">Reference proteome</keyword>
<name>A0A2S7IER1_9BACT</name>
<dbReference type="NCBIfam" id="NF007640">
    <property type="entry name" value="PRK10307.1"/>
    <property type="match status" value="1"/>
</dbReference>
<evidence type="ECO:0000313" key="3">
    <source>
        <dbReference type="EMBL" id="PQA53165.1"/>
    </source>
</evidence>
<dbReference type="CDD" id="cd03794">
    <property type="entry name" value="GT4_WbuB-like"/>
    <property type="match status" value="1"/>
</dbReference>
<feature type="domain" description="Glycosyl transferase family 1" evidence="1">
    <location>
        <begin position="219"/>
        <end position="388"/>
    </location>
</feature>
<dbReference type="Proteomes" id="UP000239590">
    <property type="component" value="Unassembled WGS sequence"/>
</dbReference>
<dbReference type="InterPro" id="IPR001296">
    <property type="entry name" value="Glyco_trans_1"/>
</dbReference>
<dbReference type="PANTHER" id="PTHR45947:SF3">
    <property type="entry name" value="SULFOQUINOVOSYL TRANSFERASE SQD2"/>
    <property type="match status" value="1"/>
</dbReference>
<gene>
    <name evidence="3" type="ORF">C5O19_24870</name>
</gene>
<reference evidence="4" key="1">
    <citation type="submission" date="2018-02" db="EMBL/GenBank/DDBJ databases">
        <title>Genome sequencing of Solimonas sp. HR-BB.</title>
        <authorList>
            <person name="Lee Y."/>
            <person name="Jeon C.O."/>
        </authorList>
    </citation>
    <scope>NUCLEOTIDE SEQUENCE [LARGE SCALE GENOMIC DNA]</scope>
    <source>
        <strain evidence="4">HR-U</strain>
    </source>
</reference>